<reference evidence="1 2" key="1">
    <citation type="submission" date="2020-12" db="EMBL/GenBank/DDBJ databases">
        <title>Brachybacterium sp. MASK1Z-5, whole genome shotgun sequence.</title>
        <authorList>
            <person name="Tuo L."/>
        </authorList>
    </citation>
    <scope>NUCLEOTIDE SEQUENCE [LARGE SCALE GENOMIC DNA]</scope>
    <source>
        <strain evidence="1 2">MASK1Z-5</strain>
    </source>
</reference>
<dbReference type="Proteomes" id="UP000612352">
    <property type="component" value="Unassembled WGS sequence"/>
</dbReference>
<evidence type="ECO:0000313" key="2">
    <source>
        <dbReference type="Proteomes" id="UP000612352"/>
    </source>
</evidence>
<organism evidence="1 2">
    <name type="scientific">Brachybacterium halotolerans</name>
    <dbReference type="NCBI Taxonomy" id="2795215"/>
    <lineage>
        <taxon>Bacteria</taxon>
        <taxon>Bacillati</taxon>
        <taxon>Actinomycetota</taxon>
        <taxon>Actinomycetes</taxon>
        <taxon>Micrococcales</taxon>
        <taxon>Dermabacteraceae</taxon>
        <taxon>Brachybacterium</taxon>
    </lineage>
</organism>
<gene>
    <name evidence="1" type="ORF">I8D64_03190</name>
</gene>
<dbReference type="EMBL" id="JAEDAJ010000001">
    <property type="protein sequence ID" value="MBK0330403.1"/>
    <property type="molecule type" value="Genomic_DNA"/>
</dbReference>
<accession>A0ABS1B6Y8</accession>
<dbReference type="RefSeq" id="WP_200501021.1">
    <property type="nucleotide sequence ID" value="NZ_JAEDAJ010000001.1"/>
</dbReference>
<protein>
    <submittedName>
        <fullName evidence="1">Uncharacterized protein</fullName>
    </submittedName>
</protein>
<proteinExistence type="predicted"/>
<name>A0ABS1B6Y8_9MICO</name>
<evidence type="ECO:0000313" key="1">
    <source>
        <dbReference type="EMBL" id="MBK0330403.1"/>
    </source>
</evidence>
<keyword evidence="2" id="KW-1185">Reference proteome</keyword>
<comment type="caution">
    <text evidence="1">The sequence shown here is derived from an EMBL/GenBank/DDBJ whole genome shotgun (WGS) entry which is preliminary data.</text>
</comment>
<sequence length="77" mass="8676">MLYLLAPPYQLHWTPQPESWIDLAKEHGTDLGQIDWAPAEEPHSPSIVVRLALRYGTECSRGIVLPAWTLSQAEKPV</sequence>